<dbReference type="AlphaFoldDB" id="A0A485BA52"/>
<organism evidence="1 2">
    <name type="scientific">Kluyvera cryocrescens</name>
    <name type="common">Kluyvera citrophila</name>
    <dbReference type="NCBI Taxonomy" id="580"/>
    <lineage>
        <taxon>Bacteria</taxon>
        <taxon>Pseudomonadati</taxon>
        <taxon>Pseudomonadota</taxon>
        <taxon>Gammaproteobacteria</taxon>
        <taxon>Enterobacterales</taxon>
        <taxon>Enterobacteriaceae</taxon>
        <taxon>Kluyvera</taxon>
    </lineage>
</organism>
<protein>
    <submittedName>
        <fullName evidence="1">Uncharacterized protein</fullName>
    </submittedName>
</protein>
<proteinExistence type="predicted"/>
<accession>A0A485BA52</accession>
<reference evidence="1 2" key="1">
    <citation type="submission" date="2019-03" db="EMBL/GenBank/DDBJ databases">
        <authorList>
            <consortium name="Pathogen Informatics"/>
        </authorList>
    </citation>
    <scope>NUCLEOTIDE SEQUENCE [LARGE SCALE GENOMIC DNA]</scope>
    <source>
        <strain evidence="1 2">NCTC12993</strain>
    </source>
</reference>
<dbReference type="EMBL" id="CAADJD010000021">
    <property type="protein sequence ID" value="VFS70475.1"/>
    <property type="molecule type" value="Genomic_DNA"/>
</dbReference>
<name>A0A485BA52_KLUCR</name>
<sequence length="128" mass="14623">MPACRCSLKEILQETLTRHRVRLTDAGERFSVPVWRGWWPRRVSEGFPLADFHAPKMWRKNVSLMSRIDVAAALQKLAGKPVLPRRKEEWLCVHIAARQVQDVDPETISADGRRSAGELHPALYQSAI</sequence>
<evidence type="ECO:0000313" key="1">
    <source>
        <dbReference type="EMBL" id="VFS70475.1"/>
    </source>
</evidence>
<dbReference type="Proteomes" id="UP000401081">
    <property type="component" value="Unassembled WGS sequence"/>
</dbReference>
<evidence type="ECO:0000313" key="2">
    <source>
        <dbReference type="Proteomes" id="UP000401081"/>
    </source>
</evidence>
<keyword evidence="2" id="KW-1185">Reference proteome</keyword>
<gene>
    <name evidence="1" type="ORF">NCTC12993_04390</name>
</gene>